<evidence type="ECO:0000313" key="2">
    <source>
        <dbReference type="EMBL" id="KAF9492249.1"/>
    </source>
</evidence>
<feature type="chain" id="PRO_5040308371" description="Secreted protein" evidence="1">
    <location>
        <begin position="30"/>
        <end position="104"/>
    </location>
</feature>
<reference evidence="2" key="1">
    <citation type="submission" date="2020-11" db="EMBL/GenBank/DDBJ databases">
        <authorList>
            <consortium name="DOE Joint Genome Institute"/>
            <person name="Ahrendt S."/>
            <person name="Riley R."/>
            <person name="Andreopoulos W."/>
            <person name="Labutti K."/>
            <person name="Pangilinan J."/>
            <person name="Ruiz-Duenas F.J."/>
            <person name="Barrasa J.M."/>
            <person name="Sanchez-Garcia M."/>
            <person name="Camarero S."/>
            <person name="Miyauchi S."/>
            <person name="Serrano A."/>
            <person name="Linde D."/>
            <person name="Babiker R."/>
            <person name="Drula E."/>
            <person name="Ayuso-Fernandez I."/>
            <person name="Pacheco R."/>
            <person name="Padilla G."/>
            <person name="Ferreira P."/>
            <person name="Barriuso J."/>
            <person name="Kellner H."/>
            <person name="Castanera R."/>
            <person name="Alfaro M."/>
            <person name="Ramirez L."/>
            <person name="Pisabarro A.G."/>
            <person name="Kuo A."/>
            <person name="Tritt A."/>
            <person name="Lipzen A."/>
            <person name="He G."/>
            <person name="Yan M."/>
            <person name="Ng V."/>
            <person name="Cullen D."/>
            <person name="Martin F."/>
            <person name="Rosso M.-N."/>
            <person name="Henrissat B."/>
            <person name="Hibbett D."/>
            <person name="Martinez A.T."/>
            <person name="Grigoriev I.V."/>
        </authorList>
    </citation>
    <scope>NUCLEOTIDE SEQUENCE</scope>
    <source>
        <strain evidence="2">ATCC 90797</strain>
    </source>
</reference>
<evidence type="ECO:0000256" key="1">
    <source>
        <dbReference type="SAM" id="SignalP"/>
    </source>
</evidence>
<comment type="caution">
    <text evidence="2">The sequence shown here is derived from an EMBL/GenBank/DDBJ whole genome shotgun (WGS) entry which is preliminary data.</text>
</comment>
<feature type="signal peptide" evidence="1">
    <location>
        <begin position="1"/>
        <end position="29"/>
    </location>
</feature>
<sequence>MWIPLRPPLPLFSITVLSLIVAIIHHDRARQHVYLIVSCPILSYAPVNEIERRSRKLSFKVREYWTHMAHLWQSLNDNTHPTNIAASMVEINSVSALDADLGLA</sequence>
<proteinExistence type="predicted"/>
<dbReference type="Proteomes" id="UP000807025">
    <property type="component" value="Unassembled WGS sequence"/>
</dbReference>
<gene>
    <name evidence="2" type="ORF">BDN71DRAFT_1221278</name>
</gene>
<dbReference type="EMBL" id="MU154604">
    <property type="protein sequence ID" value="KAF9492249.1"/>
    <property type="molecule type" value="Genomic_DNA"/>
</dbReference>
<name>A0A9P6DCZ0_PLEER</name>
<keyword evidence="3" id="KW-1185">Reference proteome</keyword>
<protein>
    <recommendedName>
        <fullName evidence="4">Secreted protein</fullName>
    </recommendedName>
</protein>
<evidence type="ECO:0008006" key="4">
    <source>
        <dbReference type="Google" id="ProtNLM"/>
    </source>
</evidence>
<dbReference type="AlphaFoldDB" id="A0A9P6DCZ0"/>
<keyword evidence="1" id="KW-0732">Signal</keyword>
<organism evidence="2 3">
    <name type="scientific">Pleurotus eryngii</name>
    <name type="common">Boletus of the steppes</name>
    <dbReference type="NCBI Taxonomy" id="5323"/>
    <lineage>
        <taxon>Eukaryota</taxon>
        <taxon>Fungi</taxon>
        <taxon>Dikarya</taxon>
        <taxon>Basidiomycota</taxon>
        <taxon>Agaricomycotina</taxon>
        <taxon>Agaricomycetes</taxon>
        <taxon>Agaricomycetidae</taxon>
        <taxon>Agaricales</taxon>
        <taxon>Pleurotineae</taxon>
        <taxon>Pleurotaceae</taxon>
        <taxon>Pleurotus</taxon>
    </lineage>
</organism>
<accession>A0A9P6DCZ0</accession>
<evidence type="ECO:0000313" key="3">
    <source>
        <dbReference type="Proteomes" id="UP000807025"/>
    </source>
</evidence>